<name>A0A0K9NR35_ZOSMR</name>
<keyword evidence="9" id="KW-1185">Reference proteome</keyword>
<keyword evidence="6 7" id="KW-0694">RNA-binding</keyword>
<gene>
    <name evidence="8" type="ORF">ZOSMA_6G01620</name>
</gene>
<dbReference type="Pfam" id="PF02005">
    <property type="entry name" value="TRM"/>
    <property type="match status" value="1"/>
</dbReference>
<proteinExistence type="inferred from homology"/>
<dbReference type="GO" id="GO:0016423">
    <property type="term" value="F:tRNA (guanine) methyltransferase activity"/>
    <property type="evidence" value="ECO:0007669"/>
    <property type="project" value="InterPro"/>
</dbReference>
<evidence type="ECO:0000256" key="1">
    <source>
        <dbReference type="ARBA" id="ARBA00022555"/>
    </source>
</evidence>
<dbReference type="AlphaFoldDB" id="A0A0K9NR35"/>
<dbReference type="Proteomes" id="UP000036987">
    <property type="component" value="Unassembled WGS sequence"/>
</dbReference>
<keyword evidence="3 7" id="KW-0808">Transferase</keyword>
<evidence type="ECO:0000313" key="9">
    <source>
        <dbReference type="Proteomes" id="UP000036987"/>
    </source>
</evidence>
<dbReference type="FunFam" id="3.30.56.70:FF:000001">
    <property type="entry name" value="tRNA (guanine(26)-N(2))-dimethyltransferase"/>
    <property type="match status" value="1"/>
</dbReference>
<dbReference type="InterPro" id="IPR002905">
    <property type="entry name" value="Trm1"/>
</dbReference>
<protein>
    <submittedName>
        <fullName evidence="8">tRNA (Guanine(26)-N(2))-dimethyltransferase</fullName>
    </submittedName>
</protein>
<dbReference type="GO" id="GO:0002940">
    <property type="term" value="P:tRNA N2-guanine methylation"/>
    <property type="evidence" value="ECO:0000318"/>
    <property type="project" value="GO_Central"/>
</dbReference>
<dbReference type="InterPro" id="IPR042296">
    <property type="entry name" value="tRNA_met_Trm1_C"/>
</dbReference>
<keyword evidence="1 7" id="KW-0820">tRNA-binding</keyword>
<comment type="caution">
    <text evidence="8">The sequence shown here is derived from an EMBL/GenBank/DDBJ whole genome shotgun (WGS) entry which is preliminary data.</text>
</comment>
<keyword evidence="2 7" id="KW-0489">Methyltransferase</keyword>
<evidence type="ECO:0000313" key="8">
    <source>
        <dbReference type="EMBL" id="KMZ59229.1"/>
    </source>
</evidence>
<dbReference type="OMA" id="VFYNPVM"/>
<dbReference type="Gene3D" id="3.40.50.150">
    <property type="entry name" value="Vaccinia Virus protein VP39"/>
    <property type="match status" value="1"/>
</dbReference>
<comment type="similarity">
    <text evidence="7">Belongs to the class I-like SAM-binding methyltransferase superfamily. Trm1 family.</text>
</comment>
<organism evidence="8 9">
    <name type="scientific">Zostera marina</name>
    <name type="common">Eelgrass</name>
    <dbReference type="NCBI Taxonomy" id="29655"/>
    <lineage>
        <taxon>Eukaryota</taxon>
        <taxon>Viridiplantae</taxon>
        <taxon>Streptophyta</taxon>
        <taxon>Embryophyta</taxon>
        <taxon>Tracheophyta</taxon>
        <taxon>Spermatophyta</taxon>
        <taxon>Magnoliopsida</taxon>
        <taxon>Liliopsida</taxon>
        <taxon>Zosteraceae</taxon>
        <taxon>Zostera</taxon>
    </lineage>
</organism>
<dbReference type="GO" id="GO:0005634">
    <property type="term" value="C:nucleus"/>
    <property type="evidence" value="ECO:0000318"/>
    <property type="project" value="GO_Central"/>
</dbReference>
<evidence type="ECO:0000256" key="7">
    <source>
        <dbReference type="PROSITE-ProRule" id="PRU00958"/>
    </source>
</evidence>
<dbReference type="CDD" id="cd02440">
    <property type="entry name" value="AdoMet_MTases"/>
    <property type="match status" value="1"/>
</dbReference>
<dbReference type="Gene3D" id="3.30.56.70">
    <property type="entry name" value="N2,N2-dimethylguanosine tRNA methyltransferase, C-terminal domain"/>
    <property type="match status" value="1"/>
</dbReference>
<dbReference type="PANTHER" id="PTHR10631">
    <property type="entry name" value="N 2 ,N 2 -DIMETHYLGUANOSINE TRNA METHYLTRANSFERASE"/>
    <property type="match status" value="1"/>
</dbReference>
<evidence type="ECO:0000256" key="2">
    <source>
        <dbReference type="ARBA" id="ARBA00022603"/>
    </source>
</evidence>
<evidence type="ECO:0000256" key="6">
    <source>
        <dbReference type="ARBA" id="ARBA00022884"/>
    </source>
</evidence>
<dbReference type="SUPFAM" id="SSF53335">
    <property type="entry name" value="S-adenosyl-L-methionine-dependent methyltransferases"/>
    <property type="match status" value="1"/>
</dbReference>
<dbReference type="OrthoDB" id="6349953at2759"/>
<evidence type="ECO:0000256" key="4">
    <source>
        <dbReference type="ARBA" id="ARBA00022691"/>
    </source>
</evidence>
<keyword evidence="4 7" id="KW-0949">S-adenosyl-L-methionine</keyword>
<dbReference type="InterPro" id="IPR029063">
    <property type="entry name" value="SAM-dependent_MTases_sf"/>
</dbReference>
<dbReference type="PROSITE" id="PS51626">
    <property type="entry name" value="SAM_MT_TRM1"/>
    <property type="match status" value="1"/>
</dbReference>
<accession>A0A0K9NR35</accession>
<keyword evidence="5 7" id="KW-0819">tRNA processing</keyword>
<dbReference type="STRING" id="29655.A0A0K9NR35"/>
<sequence>MSILTFSSPIPQNPNFRTHNRRLFPQASIEFERGVEFDAGDSFFRHESSTARDLGVLAASIHRRSTSSLHILDAMCGCGVRSLRYLSQGSADYVWANDANEDTRRVITSNLQRSGERGGGNMKRRWVVTHMDARRLLGERFLEREYFDLVDVDSFGGDSSFLRSAIEGVRLGGLLYVTCTNWYSSSGQQPQHSLASYGAYIRPMPYSNEIGLRMLIGGVLREAAVLGFKITPLFSYYSYHGPVFRVMLRVTRGTFKVNGDYGFISYCNKCGNSQSYSFEELNKIYCQYCNREAFSSLRVSGPLWSGRLHDTTYLNEMLNLAEDWGWTHSGKDGIALEKLLTKMIEESDPELPFGFVKLDEIARRAKLNSPPISTIINTMKQDGYVASRSHIASNAIKTNCPMDICIQIAKELRHEILM</sequence>
<dbReference type="EMBL" id="LFYR01001803">
    <property type="protein sequence ID" value="KMZ59229.1"/>
    <property type="molecule type" value="Genomic_DNA"/>
</dbReference>
<reference evidence="9" key="1">
    <citation type="journal article" date="2016" name="Nature">
        <title>The genome of the seagrass Zostera marina reveals angiosperm adaptation to the sea.</title>
        <authorList>
            <person name="Olsen J.L."/>
            <person name="Rouze P."/>
            <person name="Verhelst B."/>
            <person name="Lin Y.-C."/>
            <person name="Bayer T."/>
            <person name="Collen J."/>
            <person name="Dattolo E."/>
            <person name="De Paoli E."/>
            <person name="Dittami S."/>
            <person name="Maumus F."/>
            <person name="Michel G."/>
            <person name="Kersting A."/>
            <person name="Lauritano C."/>
            <person name="Lohaus R."/>
            <person name="Toepel M."/>
            <person name="Tonon T."/>
            <person name="Vanneste K."/>
            <person name="Amirebrahimi M."/>
            <person name="Brakel J."/>
            <person name="Bostroem C."/>
            <person name="Chovatia M."/>
            <person name="Grimwood J."/>
            <person name="Jenkins J.W."/>
            <person name="Jueterbock A."/>
            <person name="Mraz A."/>
            <person name="Stam W.T."/>
            <person name="Tice H."/>
            <person name="Bornberg-Bauer E."/>
            <person name="Green P.J."/>
            <person name="Pearson G.A."/>
            <person name="Procaccini G."/>
            <person name="Duarte C.M."/>
            <person name="Schmutz J."/>
            <person name="Reusch T.B.H."/>
            <person name="Van de Peer Y."/>
        </authorList>
    </citation>
    <scope>NUCLEOTIDE SEQUENCE [LARGE SCALE GENOMIC DNA]</scope>
    <source>
        <strain evidence="9">cv. Finnish</strain>
    </source>
</reference>
<evidence type="ECO:0000256" key="3">
    <source>
        <dbReference type="ARBA" id="ARBA00022679"/>
    </source>
</evidence>
<dbReference type="PANTHER" id="PTHR10631:SF9">
    <property type="entry name" value="TRNA (GUANINE(26)-N(2))-DIMETHYLTRANSFERASE"/>
    <property type="match status" value="1"/>
</dbReference>
<evidence type="ECO:0000256" key="5">
    <source>
        <dbReference type="ARBA" id="ARBA00022694"/>
    </source>
</evidence>
<dbReference type="GO" id="GO:0000049">
    <property type="term" value="F:tRNA binding"/>
    <property type="evidence" value="ECO:0007669"/>
    <property type="project" value="UniProtKB-UniRule"/>
</dbReference>